<dbReference type="OrthoDB" id="5413827at2759"/>
<proteinExistence type="predicted"/>
<comment type="caution">
    <text evidence="1">The sequence shown here is derived from an EMBL/GenBank/DDBJ whole genome shotgun (WGS) entry which is preliminary data.</text>
</comment>
<keyword evidence="2" id="KW-1185">Reference proteome</keyword>
<dbReference type="EMBL" id="PKSG01000194">
    <property type="protein sequence ID" value="POR37894.1"/>
    <property type="molecule type" value="Genomic_DNA"/>
</dbReference>
<evidence type="ECO:0000313" key="1">
    <source>
        <dbReference type="EMBL" id="POR37894.1"/>
    </source>
</evidence>
<sequence length="554" mass="63367">PESHGTWSGFDASLRRQRAFYLPYFSTHGSDIYSTALGSLRAVGSCQSSTGYGAASTCFAPDSTILCASAHNLHLATLPLPEPTTCLPPSTPSTNPGAMARRRLPPALSGNELFGRLPLEVRGIIWRYVLEEDDAIKPLPLSSTGNMFRTAAQNIRGDISFRHTVKCVTGTCRLFWEDQQALHTFYMFNRFSLQSHESLTYYVAAITPDRRASLTHLIIDSQLYRFYSWMDVQHRNFLVVLRQCTNLQVLHYKGILMCLLTGNNELESKKSDTEVWLGQWVINLIRAVQRLREVRIEGQLAPTYRHDHSYKFFYDVKSSGYKFEWEVYQGDEGPWPSDRGKKQLDLAWNALRNPDSHHEGIDQKDLRDAYEATRLRIFGEGRSDIANNPFFVSSRTRSQHHTITKTENAPNPCSSPRRMGLLRQSWFDKLRQGSDSEVIEIHFVGFKAGIAVWVRLDSLLDPDAPDSETQCFVARLCDKMRYWCKRDPGKLTVHPRLFIEPVKELAWGDHALERKYVKQLKRLGVRFDKVLLERWLATVTKTASEGLAETQAER</sequence>
<dbReference type="Proteomes" id="UP000237481">
    <property type="component" value="Unassembled WGS sequence"/>
</dbReference>
<accession>A0A2S4L619</accession>
<name>A0A2S4L619_9HYPO</name>
<gene>
    <name evidence="1" type="ORF">TPAR_01915</name>
</gene>
<dbReference type="AlphaFoldDB" id="A0A2S4L619"/>
<protein>
    <submittedName>
        <fullName evidence="1">Uncharacterized protein</fullName>
    </submittedName>
</protein>
<organism evidence="1 2">
    <name type="scientific">Tolypocladium paradoxum</name>
    <dbReference type="NCBI Taxonomy" id="94208"/>
    <lineage>
        <taxon>Eukaryota</taxon>
        <taxon>Fungi</taxon>
        <taxon>Dikarya</taxon>
        <taxon>Ascomycota</taxon>
        <taxon>Pezizomycotina</taxon>
        <taxon>Sordariomycetes</taxon>
        <taxon>Hypocreomycetidae</taxon>
        <taxon>Hypocreales</taxon>
        <taxon>Ophiocordycipitaceae</taxon>
        <taxon>Tolypocladium</taxon>
    </lineage>
</organism>
<reference evidence="1 2" key="1">
    <citation type="submission" date="2018-01" db="EMBL/GenBank/DDBJ databases">
        <title>Harnessing the power of phylogenomics to disentangle the directionality and signatures of interkingdom host jumping in the parasitic fungal genus Tolypocladium.</title>
        <authorList>
            <person name="Quandt C.A."/>
            <person name="Patterson W."/>
            <person name="Spatafora J.W."/>
        </authorList>
    </citation>
    <scope>NUCLEOTIDE SEQUENCE [LARGE SCALE GENOMIC DNA]</scope>
    <source>
        <strain evidence="1 2">NRBC 100945</strain>
    </source>
</reference>
<evidence type="ECO:0000313" key="2">
    <source>
        <dbReference type="Proteomes" id="UP000237481"/>
    </source>
</evidence>
<feature type="non-terminal residue" evidence="1">
    <location>
        <position position="1"/>
    </location>
</feature>